<dbReference type="AlphaFoldDB" id="A0A0F9CI40"/>
<evidence type="ECO:0000313" key="1">
    <source>
        <dbReference type="EMBL" id="KKL26117.1"/>
    </source>
</evidence>
<organism evidence="1">
    <name type="scientific">marine sediment metagenome</name>
    <dbReference type="NCBI Taxonomy" id="412755"/>
    <lineage>
        <taxon>unclassified sequences</taxon>
        <taxon>metagenomes</taxon>
        <taxon>ecological metagenomes</taxon>
    </lineage>
</organism>
<proteinExistence type="predicted"/>
<accession>A0A0F9CI40</accession>
<dbReference type="EMBL" id="LAZR01035952">
    <property type="protein sequence ID" value="KKL26117.1"/>
    <property type="molecule type" value="Genomic_DNA"/>
</dbReference>
<gene>
    <name evidence="1" type="ORF">LCGC14_2398490</name>
</gene>
<reference evidence="1" key="1">
    <citation type="journal article" date="2015" name="Nature">
        <title>Complex archaea that bridge the gap between prokaryotes and eukaryotes.</title>
        <authorList>
            <person name="Spang A."/>
            <person name="Saw J.H."/>
            <person name="Jorgensen S.L."/>
            <person name="Zaremba-Niedzwiedzka K."/>
            <person name="Martijn J."/>
            <person name="Lind A.E."/>
            <person name="van Eijk R."/>
            <person name="Schleper C."/>
            <person name="Guy L."/>
            <person name="Ettema T.J."/>
        </authorList>
    </citation>
    <scope>NUCLEOTIDE SEQUENCE</scope>
</reference>
<feature type="non-terminal residue" evidence="1">
    <location>
        <position position="1"/>
    </location>
</feature>
<name>A0A0F9CI40_9ZZZZ</name>
<sequence length="118" mass="13726">IQDLFKVKEKNGGSMYLFVQSMEEKQKLEKEFQKELGKDIVKFSKQITYSLQPRKITAILLSGSKMNRFQFTKCVSCSSTMNKSIYVIGSSFDLNTMKEKECYPRRDILAKWLSSICQ</sequence>
<comment type="caution">
    <text evidence="1">The sequence shown here is derived from an EMBL/GenBank/DDBJ whole genome shotgun (WGS) entry which is preliminary data.</text>
</comment>
<protein>
    <submittedName>
        <fullName evidence="1">Uncharacterized protein</fullName>
    </submittedName>
</protein>